<keyword evidence="3" id="KW-0547">Nucleotide-binding</keyword>
<dbReference type="GO" id="GO:0005886">
    <property type="term" value="C:plasma membrane"/>
    <property type="evidence" value="ECO:0007669"/>
    <property type="project" value="TreeGrafter"/>
</dbReference>
<feature type="compositionally biased region" description="Low complexity" evidence="8">
    <location>
        <begin position="371"/>
        <end position="387"/>
    </location>
</feature>
<feature type="compositionally biased region" description="Low complexity" evidence="8">
    <location>
        <begin position="1242"/>
        <end position="1256"/>
    </location>
</feature>
<accession>F2U7T6</accession>
<feature type="compositionally biased region" description="Acidic residues" evidence="8">
    <location>
        <begin position="1194"/>
        <end position="1211"/>
    </location>
</feature>
<dbReference type="PANTHER" id="PTHR24416">
    <property type="entry name" value="TYROSINE-PROTEIN KINASE RECEPTOR"/>
    <property type="match status" value="1"/>
</dbReference>
<dbReference type="GO" id="GO:0048468">
    <property type="term" value="P:cell development"/>
    <property type="evidence" value="ECO:0007669"/>
    <property type="project" value="UniProtKB-ARBA"/>
</dbReference>
<dbReference type="InterPro" id="IPR008266">
    <property type="entry name" value="Tyr_kinase_AS"/>
</dbReference>
<dbReference type="EMBL" id="GL832964">
    <property type="protein sequence ID" value="EGD72841.1"/>
    <property type="molecule type" value="Genomic_DNA"/>
</dbReference>
<dbReference type="PROSITE" id="PS50011">
    <property type="entry name" value="PROTEIN_KINASE_DOM"/>
    <property type="match status" value="1"/>
</dbReference>
<keyword evidence="12" id="KW-1185">Reference proteome</keyword>
<feature type="region of interest" description="Disordered" evidence="8">
    <location>
        <begin position="316"/>
        <end position="414"/>
    </location>
</feature>
<evidence type="ECO:0000313" key="11">
    <source>
        <dbReference type="EMBL" id="EGD72841.1"/>
    </source>
</evidence>
<evidence type="ECO:0000256" key="4">
    <source>
        <dbReference type="ARBA" id="ARBA00022777"/>
    </source>
</evidence>
<feature type="compositionally biased region" description="Low complexity" evidence="8">
    <location>
        <begin position="776"/>
        <end position="789"/>
    </location>
</feature>
<keyword evidence="11" id="KW-0723">Serine/threonine-protein kinase</keyword>
<keyword evidence="2" id="KW-0808">Transferase</keyword>
<feature type="compositionally biased region" description="Basic and acidic residues" evidence="8">
    <location>
        <begin position="505"/>
        <end position="514"/>
    </location>
</feature>
<feature type="compositionally biased region" description="Polar residues" evidence="8">
    <location>
        <begin position="617"/>
        <end position="626"/>
    </location>
</feature>
<dbReference type="InterPro" id="IPR000159">
    <property type="entry name" value="RA_dom"/>
</dbReference>
<feature type="compositionally biased region" description="Basic and acidic residues" evidence="8">
    <location>
        <begin position="574"/>
        <end position="588"/>
    </location>
</feature>
<dbReference type="InterPro" id="IPR000719">
    <property type="entry name" value="Prot_kinase_dom"/>
</dbReference>
<dbReference type="InterPro" id="IPR001245">
    <property type="entry name" value="Ser-Thr/Tyr_kinase_cat_dom"/>
</dbReference>
<dbReference type="Gene3D" id="3.10.20.90">
    <property type="entry name" value="Phosphatidylinositol 3-kinase Catalytic Subunit, Chain A, domain 1"/>
    <property type="match status" value="1"/>
</dbReference>
<dbReference type="FunFam" id="1.10.510.10:FF:001512">
    <property type="entry name" value="Receptor tyrosine-protein kinase erbB-2"/>
    <property type="match status" value="1"/>
</dbReference>
<dbReference type="GO" id="GO:0043235">
    <property type="term" value="C:receptor complex"/>
    <property type="evidence" value="ECO:0007669"/>
    <property type="project" value="TreeGrafter"/>
</dbReference>
<dbReference type="GO" id="GO:0007169">
    <property type="term" value="P:cell surface receptor protein tyrosine kinase signaling pathway"/>
    <property type="evidence" value="ECO:0007669"/>
    <property type="project" value="TreeGrafter"/>
</dbReference>
<keyword evidence="4 11" id="KW-0418">Kinase</keyword>
<dbReference type="SUPFAM" id="SSF54236">
    <property type="entry name" value="Ubiquitin-like"/>
    <property type="match status" value="1"/>
</dbReference>
<organism evidence="12">
    <name type="scientific">Salpingoeca rosetta (strain ATCC 50818 / BSB-021)</name>
    <dbReference type="NCBI Taxonomy" id="946362"/>
    <lineage>
        <taxon>Eukaryota</taxon>
        <taxon>Choanoflagellata</taxon>
        <taxon>Craspedida</taxon>
        <taxon>Salpingoecidae</taxon>
        <taxon>Salpingoeca</taxon>
    </lineage>
</organism>
<feature type="region of interest" description="Disordered" evidence="8">
    <location>
        <begin position="1144"/>
        <end position="1221"/>
    </location>
</feature>
<evidence type="ECO:0000256" key="3">
    <source>
        <dbReference type="ARBA" id="ARBA00022741"/>
    </source>
</evidence>
<evidence type="ECO:0000313" key="12">
    <source>
        <dbReference type="Proteomes" id="UP000007799"/>
    </source>
</evidence>
<feature type="domain" description="Ras-associating" evidence="10">
    <location>
        <begin position="210"/>
        <end position="283"/>
    </location>
</feature>
<feature type="compositionally biased region" description="Low complexity" evidence="8">
    <location>
        <begin position="852"/>
        <end position="875"/>
    </location>
</feature>
<dbReference type="GO" id="GO:0004714">
    <property type="term" value="F:transmembrane receptor protein tyrosine kinase activity"/>
    <property type="evidence" value="ECO:0007669"/>
    <property type="project" value="TreeGrafter"/>
</dbReference>
<feature type="compositionally biased region" description="Basic and acidic residues" evidence="8">
    <location>
        <begin position="691"/>
        <end position="700"/>
    </location>
</feature>
<dbReference type="GO" id="GO:0005524">
    <property type="term" value="F:ATP binding"/>
    <property type="evidence" value="ECO:0007669"/>
    <property type="project" value="UniProtKB-KW"/>
</dbReference>
<dbReference type="InterPro" id="IPR050122">
    <property type="entry name" value="RTK"/>
</dbReference>
<feature type="region of interest" description="Disordered" evidence="8">
    <location>
        <begin position="1056"/>
        <end position="1131"/>
    </location>
</feature>
<dbReference type="InterPro" id="IPR011009">
    <property type="entry name" value="Kinase-like_dom_sf"/>
</dbReference>
<evidence type="ECO:0000256" key="2">
    <source>
        <dbReference type="ARBA" id="ARBA00022679"/>
    </source>
</evidence>
<evidence type="ECO:0000256" key="6">
    <source>
        <dbReference type="ARBA" id="ARBA00023136"/>
    </source>
</evidence>
<feature type="compositionally biased region" description="Low complexity" evidence="8">
    <location>
        <begin position="675"/>
        <end position="685"/>
    </location>
</feature>
<dbReference type="PANTHER" id="PTHR24416:SF611">
    <property type="entry name" value="TYROSINE-PROTEIN KINASE TRANSMEMBRANE RECEPTOR ROR"/>
    <property type="match status" value="1"/>
</dbReference>
<dbReference type="Gene3D" id="1.10.510.10">
    <property type="entry name" value="Transferase(Phosphotransferase) domain 1"/>
    <property type="match status" value="1"/>
</dbReference>
<feature type="compositionally biased region" description="Acidic residues" evidence="8">
    <location>
        <begin position="1145"/>
        <end position="1170"/>
    </location>
</feature>
<evidence type="ECO:0000259" key="9">
    <source>
        <dbReference type="PROSITE" id="PS50011"/>
    </source>
</evidence>
<keyword evidence="5" id="KW-0067">ATP-binding</keyword>
<dbReference type="STRING" id="946362.F2U7T6"/>
<dbReference type="GeneID" id="16075247"/>
<dbReference type="eggNOG" id="KOG0200">
    <property type="taxonomic scope" value="Eukaryota"/>
</dbReference>
<dbReference type="InParanoid" id="F2U7T6"/>
<dbReference type="GO" id="GO:0050793">
    <property type="term" value="P:regulation of developmental process"/>
    <property type="evidence" value="ECO:0007669"/>
    <property type="project" value="UniProtKB-ARBA"/>
</dbReference>
<evidence type="ECO:0000256" key="8">
    <source>
        <dbReference type="SAM" id="MobiDB-lite"/>
    </source>
</evidence>
<dbReference type="KEGG" id="sre:PTSG_04570"/>
<feature type="compositionally biased region" description="Basic and acidic residues" evidence="8">
    <location>
        <begin position="316"/>
        <end position="326"/>
    </location>
</feature>
<feature type="compositionally biased region" description="Low complexity" evidence="8">
    <location>
        <begin position="756"/>
        <end position="767"/>
    </location>
</feature>
<dbReference type="InterPro" id="IPR029071">
    <property type="entry name" value="Ubiquitin-like_domsf"/>
</dbReference>
<feature type="region of interest" description="Disordered" evidence="8">
    <location>
        <begin position="436"/>
        <end position="1015"/>
    </location>
</feature>
<feature type="compositionally biased region" description="Pro residues" evidence="8">
    <location>
        <begin position="1062"/>
        <end position="1075"/>
    </location>
</feature>
<dbReference type="Pfam" id="PF07714">
    <property type="entry name" value="PK_Tyr_Ser-Thr"/>
    <property type="match status" value="1"/>
</dbReference>
<evidence type="ECO:0000256" key="7">
    <source>
        <dbReference type="ARBA" id="ARBA00023137"/>
    </source>
</evidence>
<feature type="compositionally biased region" description="Polar residues" evidence="8">
    <location>
        <begin position="881"/>
        <end position="890"/>
    </location>
</feature>
<keyword evidence="7" id="KW-0829">Tyrosine-protein kinase</keyword>
<sequence length="1312" mass="143385">MHQVAAGLEYVHHKGFLHCDIACRNVLVSPSGVLKISDFGLARKIGSEECNLKGTKAKFPIRWTAPEVFVHQQLSAASDVWSFGVLFWEVVTLGDIPFATLTNKEAKRAVKRGHHPEKPPNCRQEFYQVMKQCWNQDPEERPAFTDVVQELLSLKIKLAHQQLNTAEVKEINIKKKTPKFHWPRKRKTSHSEVPEEPVVNDCITGPDASVPGLIRIKTLLINQDKMHVVLKASYSTKASKLISAALKKTGIDEGLADKFCLVEVGHNGVYQRVLDEDEYPLSLTASPFYSSMQEIYICRYDQAFNIHASIRQQQAREEENYRDAVERTQQQRTRPRPKVDMAGIGDDDDDDSDNSQRNSRYEDEPGATGASSSSSSRKPRGSADIDAGVGGDGARMHEDTEDEDEFDTEKQPWFKRKKGEFGRRTVKMNMKSAVYEGTGASSAGDNAGKRVPGLSEALYEEHTDHDGDERDDETSHASHHRRRSREHLGAQMMQEAQQQHHHQHQREICKRDSGRSTMPAGNASDAPSAAGSDVTIALKDDDNAQTHHLDATHSSGDENGQQHTTATATTAGIENDKEPCIADVRQRLTEMMQRDGVAPGQRPPKPKPRPRPRTRPSQDNLQLQNGESEDVLGESTVRNVPEARDHDHGHHTARASHEHPPRPQRKRSDPTMQGPVPQRPAVRQRAPPPPHNRDRSREDILAAAGGSATKLHITRETTSKRSSAGSSIGGDSEQDYDNHHNRRRHNRHQQHDPHHSIIATSAPSAASWRHSVGDMNSGASTVSGSSSNRSSRDCTEHSRHASQRKGANVRSMAEAWRQRTPQGSNRDSLHETQLDARQVPLPALPSKLRLLSSSASDADGAGDSNDGGSNTGSDAAGPPRSATSAHSTISGHGHACRQDEGGAGEDGDGNSRSQRHHGRRRAPPPPPPVSPKPSRAAKTAHATAAAATTARGTDRERRRRPVPPLKLDKQGLGGSLSGSASSSNSSLATSPLSPVRNMEGRSRSSSRSSRRRSTLITIREDQQLALSEPDVEQCIADLHRRCSLGSNGRASYGHVHMQPTLRFPPPPPVVVPSPTGPVRRGSCDESSASYGSIHDLRKPPSTPSSASSSAGSGSDASTGGSVAAPKDPASMDDLDRLNLLMMMSLDEDDDEDDFDDDNDDGDDDDDDDDNATCTEGLRSDRARESGEATPAFNFDDDDDDGDDDDDDDDDDGYAHELETVSAKPTRLLEAVARLSSDGLMRGAGTRATAGRGSSSSSRHRRSTLSEESDNRSDGGYIDIEVQNDGTLKKKTRRSSSHRRAFVLDNDNSELAL</sequence>
<dbReference type="Proteomes" id="UP000007799">
    <property type="component" value="Unassembled WGS sequence"/>
</dbReference>
<dbReference type="GO" id="GO:0012505">
    <property type="term" value="C:endomembrane system"/>
    <property type="evidence" value="ECO:0007669"/>
    <property type="project" value="UniProtKB-SubCell"/>
</dbReference>
<reference evidence="11" key="1">
    <citation type="submission" date="2009-08" db="EMBL/GenBank/DDBJ databases">
        <title>Annotation of Salpingoeca rosetta.</title>
        <authorList>
            <consortium name="The Broad Institute Genome Sequencing Platform"/>
            <person name="Russ C."/>
            <person name="Cuomo C."/>
            <person name="Burger G."/>
            <person name="Gray M.W."/>
            <person name="Holland P.W.H."/>
            <person name="King N."/>
            <person name="Lang F.B.F."/>
            <person name="Roger A.J."/>
            <person name="Ruiz-Trillo I."/>
            <person name="Young S.K."/>
            <person name="Zeng Q."/>
            <person name="Gargeya S."/>
            <person name="Alvarado L."/>
            <person name="Berlin A."/>
            <person name="Chapman S.B."/>
            <person name="Chen Z."/>
            <person name="Freedman E."/>
            <person name="Gellesch M."/>
            <person name="Goldberg J."/>
            <person name="Griggs A."/>
            <person name="Gujja S."/>
            <person name="Heilman E."/>
            <person name="Heiman D."/>
            <person name="Howarth C."/>
            <person name="Mehta T."/>
            <person name="Neiman D."/>
            <person name="Pearson M."/>
            <person name="Roberts A."/>
            <person name="Saif S."/>
            <person name="Shea T."/>
            <person name="Shenoy N."/>
            <person name="Sisk P."/>
            <person name="Stolte C."/>
            <person name="Sykes S."/>
            <person name="White J."/>
            <person name="Yandava C."/>
            <person name="Haas B."/>
            <person name="Nusbaum C."/>
            <person name="Birren B."/>
        </authorList>
    </citation>
    <scope>NUCLEOTIDE SEQUENCE [LARGE SCALE GENOMIC DNA]</scope>
    <source>
        <strain evidence="11">ATCC 50818</strain>
    </source>
</reference>
<dbReference type="OrthoDB" id="4062651at2759"/>
<feature type="compositionally biased region" description="Basic residues" evidence="8">
    <location>
        <begin position="913"/>
        <end position="922"/>
    </location>
</feature>
<evidence type="ECO:0000256" key="1">
    <source>
        <dbReference type="ARBA" id="ARBA00004308"/>
    </source>
</evidence>
<feature type="compositionally biased region" description="Basic and acidic residues" evidence="8">
    <location>
        <begin position="790"/>
        <end position="799"/>
    </location>
</feature>
<evidence type="ECO:0000256" key="5">
    <source>
        <dbReference type="ARBA" id="ARBA00022840"/>
    </source>
</evidence>
<feature type="compositionally biased region" description="Low complexity" evidence="8">
    <location>
        <begin position="932"/>
        <end position="951"/>
    </location>
</feature>
<comment type="subcellular location">
    <subcellularLocation>
        <location evidence="1">Endomembrane system</location>
    </subcellularLocation>
</comment>
<dbReference type="SUPFAM" id="SSF56112">
    <property type="entry name" value="Protein kinase-like (PK-like)"/>
    <property type="match status" value="1"/>
</dbReference>
<feature type="domain" description="Protein kinase" evidence="9">
    <location>
        <begin position="1"/>
        <end position="163"/>
    </location>
</feature>
<dbReference type="PRINTS" id="PR00109">
    <property type="entry name" value="TYRKINASE"/>
</dbReference>
<evidence type="ECO:0000259" key="10">
    <source>
        <dbReference type="PROSITE" id="PS50200"/>
    </source>
</evidence>
<feature type="compositionally biased region" description="Basic and acidic residues" evidence="8">
    <location>
        <begin position="538"/>
        <end position="551"/>
    </location>
</feature>
<dbReference type="Pfam" id="PF00788">
    <property type="entry name" value="RA"/>
    <property type="match status" value="1"/>
</dbReference>
<dbReference type="CDD" id="cd17043">
    <property type="entry name" value="RA"/>
    <property type="match status" value="1"/>
</dbReference>
<feature type="compositionally biased region" description="Basic and acidic residues" evidence="8">
    <location>
        <begin position="1177"/>
        <end position="1186"/>
    </location>
</feature>
<proteinExistence type="predicted"/>
<feature type="region of interest" description="Disordered" evidence="8">
    <location>
        <begin position="1234"/>
        <end position="1298"/>
    </location>
</feature>
<name>F2U7T6_SALR5</name>
<feature type="compositionally biased region" description="Basic and acidic residues" evidence="8">
    <location>
        <begin position="641"/>
        <end position="669"/>
    </location>
</feature>
<feature type="compositionally biased region" description="Low complexity" evidence="8">
    <location>
        <begin position="1103"/>
        <end position="1121"/>
    </location>
</feature>
<keyword evidence="6" id="KW-0472">Membrane</keyword>
<dbReference type="PROSITE" id="PS00109">
    <property type="entry name" value="PROTEIN_KINASE_TYR"/>
    <property type="match status" value="1"/>
</dbReference>
<dbReference type="RefSeq" id="XP_004994664.1">
    <property type="nucleotide sequence ID" value="XM_004994607.1"/>
</dbReference>
<dbReference type="PROSITE" id="PS50200">
    <property type="entry name" value="RA"/>
    <property type="match status" value="1"/>
</dbReference>
<protein>
    <submittedName>
        <fullName evidence="11">Serine/threonine protein kinase</fullName>
    </submittedName>
</protein>
<feature type="compositionally biased region" description="Basic and acidic residues" evidence="8">
    <location>
        <begin position="459"/>
        <end position="476"/>
    </location>
</feature>
<gene>
    <name evidence="11" type="ORF">PTSG_04570</name>
</gene>
<feature type="compositionally biased region" description="Polar residues" evidence="8">
    <location>
        <begin position="552"/>
        <end position="563"/>
    </location>
</feature>
<feature type="compositionally biased region" description="Basic residues" evidence="8">
    <location>
        <begin position="604"/>
        <end position="614"/>
    </location>
</feature>
<dbReference type="GO" id="GO:0004674">
    <property type="term" value="F:protein serine/threonine kinase activity"/>
    <property type="evidence" value="ECO:0007669"/>
    <property type="project" value="UniProtKB-KW"/>
</dbReference>
<feature type="compositionally biased region" description="Low complexity" evidence="8">
    <location>
        <begin position="977"/>
        <end position="994"/>
    </location>
</feature>
<feature type="compositionally biased region" description="Basic residues" evidence="8">
    <location>
        <begin position="1288"/>
        <end position="1298"/>
    </location>
</feature>